<dbReference type="SUPFAM" id="SSF47005">
    <property type="entry name" value="Peripheral subunit-binding domain of 2-oxo acid dehydrogenase complex"/>
    <property type="match status" value="1"/>
</dbReference>
<dbReference type="PANTHER" id="PTHR23151:SF90">
    <property type="entry name" value="DIHYDROLIPOYLLYSINE-RESIDUE ACETYLTRANSFERASE COMPONENT OF PYRUVATE DEHYDROGENASE COMPLEX, MITOCHONDRIAL-RELATED"/>
    <property type="match status" value="1"/>
</dbReference>
<dbReference type="RefSeq" id="WP_262400967.1">
    <property type="nucleotide sequence ID" value="NZ_JACRTB010000037.1"/>
</dbReference>
<keyword evidence="4" id="KW-0808">Transferase</keyword>
<keyword evidence="3 4" id="KW-0450">Lipoyl</keyword>
<gene>
    <name evidence="6" type="ORF">H8717_14335</name>
</gene>
<dbReference type="CDD" id="cd06849">
    <property type="entry name" value="lipoyl_domain"/>
    <property type="match status" value="1"/>
</dbReference>
<dbReference type="PANTHER" id="PTHR23151">
    <property type="entry name" value="DIHYDROLIPOAMIDE ACETYL/SUCCINYL-TRANSFERASE-RELATED"/>
    <property type="match status" value="1"/>
</dbReference>
<dbReference type="Gene3D" id="3.30.559.10">
    <property type="entry name" value="Chloramphenicol acetyltransferase-like domain"/>
    <property type="match status" value="1"/>
</dbReference>
<dbReference type="InterPro" id="IPR000089">
    <property type="entry name" value="Biotin_lipoyl"/>
</dbReference>
<reference evidence="6 7" key="1">
    <citation type="submission" date="2020-08" db="EMBL/GenBank/DDBJ databases">
        <title>Genome public.</title>
        <authorList>
            <person name="Liu C."/>
            <person name="Sun Q."/>
        </authorList>
    </citation>
    <scope>NUCLEOTIDE SEQUENCE [LARGE SCALE GENOMIC DNA]</scope>
    <source>
        <strain evidence="6 7">BX1</strain>
    </source>
</reference>
<comment type="caution">
    <text evidence="6">The sequence shown here is derived from an EMBL/GenBank/DDBJ whole genome shotgun (WGS) entry which is preliminary data.</text>
</comment>
<name>A0ABR7NMI6_9FIRM</name>
<dbReference type="Gene3D" id="4.10.320.10">
    <property type="entry name" value="E3-binding domain"/>
    <property type="match status" value="1"/>
</dbReference>
<evidence type="ECO:0000256" key="3">
    <source>
        <dbReference type="ARBA" id="ARBA00022823"/>
    </source>
</evidence>
<dbReference type="EMBL" id="JACRTB010000037">
    <property type="protein sequence ID" value="MBC8577575.1"/>
    <property type="molecule type" value="Genomic_DNA"/>
</dbReference>
<evidence type="ECO:0000256" key="1">
    <source>
        <dbReference type="ARBA" id="ARBA00001938"/>
    </source>
</evidence>
<dbReference type="Proteomes" id="UP000658131">
    <property type="component" value="Unassembled WGS sequence"/>
</dbReference>
<dbReference type="Pfam" id="PF00198">
    <property type="entry name" value="2-oxoacid_dh"/>
    <property type="match status" value="1"/>
</dbReference>
<dbReference type="InterPro" id="IPR036625">
    <property type="entry name" value="E3-bd_dom_sf"/>
</dbReference>
<organism evidence="6 7">
    <name type="scientific">Yanshouia hominis</name>
    <dbReference type="NCBI Taxonomy" id="2763673"/>
    <lineage>
        <taxon>Bacteria</taxon>
        <taxon>Bacillati</taxon>
        <taxon>Bacillota</taxon>
        <taxon>Clostridia</taxon>
        <taxon>Eubacteriales</taxon>
        <taxon>Oscillospiraceae</taxon>
        <taxon>Yanshouia</taxon>
    </lineage>
</organism>
<feature type="domain" description="Peripheral subunit-binding (PSBD)" evidence="5">
    <location>
        <begin position="128"/>
        <end position="165"/>
    </location>
</feature>
<evidence type="ECO:0000256" key="2">
    <source>
        <dbReference type="ARBA" id="ARBA00007317"/>
    </source>
</evidence>
<dbReference type="SUPFAM" id="SSF52777">
    <property type="entry name" value="CoA-dependent acyltransferases"/>
    <property type="match status" value="1"/>
</dbReference>
<dbReference type="InterPro" id="IPR001078">
    <property type="entry name" value="2-oxoacid_DH_actylTfrase"/>
</dbReference>
<dbReference type="Pfam" id="PF02817">
    <property type="entry name" value="E3_binding"/>
    <property type="match status" value="1"/>
</dbReference>
<dbReference type="SUPFAM" id="SSF51230">
    <property type="entry name" value="Single hybrid motif"/>
    <property type="match status" value="1"/>
</dbReference>
<dbReference type="InterPro" id="IPR045257">
    <property type="entry name" value="E2/Pdx1"/>
</dbReference>
<evidence type="ECO:0000256" key="4">
    <source>
        <dbReference type="RuleBase" id="RU003423"/>
    </source>
</evidence>
<dbReference type="PROSITE" id="PS51826">
    <property type="entry name" value="PSBD"/>
    <property type="match status" value="1"/>
</dbReference>
<proteinExistence type="inferred from homology"/>
<dbReference type="InterPro" id="IPR004167">
    <property type="entry name" value="PSBD"/>
</dbReference>
<dbReference type="Gene3D" id="2.40.50.100">
    <property type="match status" value="1"/>
</dbReference>
<keyword evidence="4" id="KW-0012">Acyltransferase</keyword>
<dbReference type="InterPro" id="IPR023213">
    <property type="entry name" value="CAT-like_dom_sf"/>
</dbReference>
<evidence type="ECO:0000313" key="7">
    <source>
        <dbReference type="Proteomes" id="UP000658131"/>
    </source>
</evidence>
<dbReference type="InterPro" id="IPR011053">
    <property type="entry name" value="Single_hybrid_motif"/>
</dbReference>
<dbReference type="EC" id="2.3.1.-" evidence="4"/>
<comment type="similarity">
    <text evidence="2 4">Belongs to the 2-oxoacid dehydrogenase family.</text>
</comment>
<evidence type="ECO:0000313" key="6">
    <source>
        <dbReference type="EMBL" id="MBC8577575.1"/>
    </source>
</evidence>
<protein>
    <recommendedName>
        <fullName evidence="4">Dihydrolipoamide acetyltransferase component of pyruvate dehydrogenase complex</fullName>
        <ecNumber evidence="4">2.3.1.-</ecNumber>
    </recommendedName>
</protein>
<keyword evidence="7" id="KW-1185">Reference proteome</keyword>
<dbReference type="Pfam" id="PF00364">
    <property type="entry name" value="Biotin_lipoyl"/>
    <property type="match status" value="1"/>
</dbReference>
<evidence type="ECO:0000259" key="5">
    <source>
        <dbReference type="PROSITE" id="PS51826"/>
    </source>
</evidence>
<sequence>MSNAIVMPKVGQAVESCMLSEWCKKVGEPVQAGEVLFRFETDKSVFDEEAKESGIFLAAFFEEGDDIPCLTNIGAIGQPGEDVEALRPRGNGKEPVQETTEKVAEILSPTQNPVLAARSPATAKEEIFASPRAKHLAEKLGVNYRSAAATGAEGRIIEVDIRRLAATGASSTQAAFEACGGTPRGNGTGLGGRITLKNLTESVSPCILTPDSVSDVATESEYTDVKLSNVRKVTAKAMTQSLTSMAQLTHTVSFDATTIMELRKKLKNTDSAFGAPRITINDMILYAVSRVLMHHPDLNANFLGDKMRHFHHVNLGIAVDTPRGLLVPTLFHADTKSLTQISEEARALAEKCRQGSVKPEQMQGASFTVSNLGSFGIEHFTPIVNPPQTGILGVDCTVDRIRSVNGALSVYPAMGLSLTYDHRALDGAPASRFLQELRTTLENFYAILI</sequence>
<accession>A0ABR7NMI6</accession>
<comment type="cofactor">
    <cofactor evidence="1 4">
        <name>(R)-lipoate</name>
        <dbReference type="ChEBI" id="CHEBI:83088"/>
    </cofactor>
</comment>